<sequence>MAAILFGLWLKVEDARVPKDPPQIAPGQPIDLGWVEITPLSLSLAPPEREGKPKRLLLQARLLNLTGDTESSVFGFPPHPPELTVGGAPLPEPDIILDRDGEPLAQLHPRLAERITLVWQTPPDWRPGPVSLTFHRQTFKLRDNLYGKSSWLLFQPAARMSITPAGAP</sequence>
<dbReference type="RefSeq" id="WP_068885256.1">
    <property type="nucleotide sequence ID" value="NZ_LNTU01000041.1"/>
</dbReference>
<dbReference type="OrthoDB" id="5998046at2"/>
<accession>A0A135HNA5</accession>
<organism evidence="1 2">
    <name type="scientific">Paramesorhizobium deserti</name>
    <dbReference type="NCBI Taxonomy" id="1494590"/>
    <lineage>
        <taxon>Bacteria</taxon>
        <taxon>Pseudomonadati</taxon>
        <taxon>Pseudomonadota</taxon>
        <taxon>Alphaproteobacteria</taxon>
        <taxon>Hyphomicrobiales</taxon>
        <taxon>Phyllobacteriaceae</taxon>
        <taxon>Paramesorhizobium</taxon>
    </lineage>
</organism>
<comment type="caution">
    <text evidence="1">The sequence shown here is derived from an EMBL/GenBank/DDBJ whole genome shotgun (WGS) entry which is preliminary data.</text>
</comment>
<proteinExistence type="predicted"/>
<keyword evidence="2" id="KW-1185">Reference proteome</keyword>
<evidence type="ECO:0000313" key="1">
    <source>
        <dbReference type="EMBL" id="KXF74684.1"/>
    </source>
</evidence>
<dbReference type="STRING" id="1494590.ATN84_22580"/>
<name>A0A135HNA5_9HYPH</name>
<dbReference type="EMBL" id="LNTU01000041">
    <property type="protein sequence ID" value="KXF74684.1"/>
    <property type="molecule type" value="Genomic_DNA"/>
</dbReference>
<protein>
    <submittedName>
        <fullName evidence="1">Uncharacterized protein</fullName>
    </submittedName>
</protein>
<gene>
    <name evidence="1" type="ORF">ATN84_22580</name>
</gene>
<dbReference type="Proteomes" id="UP000070107">
    <property type="component" value="Unassembled WGS sequence"/>
</dbReference>
<evidence type="ECO:0000313" key="2">
    <source>
        <dbReference type="Proteomes" id="UP000070107"/>
    </source>
</evidence>
<reference evidence="1 2" key="1">
    <citation type="submission" date="2015-11" db="EMBL/GenBank/DDBJ databases">
        <title>Draft genome sequence of Paramesorhizobium deserti A-3-E, a strain highly resistant to diverse beta-lactam antibiotics.</title>
        <authorList>
            <person name="Lv R."/>
            <person name="Yang X."/>
            <person name="Fang N."/>
            <person name="Guo J."/>
            <person name="Luo X."/>
            <person name="Peng F."/>
            <person name="Yang R."/>
            <person name="Cui Y."/>
            <person name="Fang C."/>
            <person name="Song Y."/>
        </authorList>
    </citation>
    <scope>NUCLEOTIDE SEQUENCE [LARGE SCALE GENOMIC DNA]</scope>
    <source>
        <strain evidence="1 2">A-3-E</strain>
    </source>
</reference>
<dbReference type="AlphaFoldDB" id="A0A135HNA5"/>